<gene>
    <name evidence="1" type="ORF">An01g06090</name>
</gene>
<protein>
    <submittedName>
        <fullName evidence="1">Uncharacterized protein</fullName>
    </submittedName>
</protein>
<name>A0AAJ8BNI0_ASPNG</name>
<reference evidence="1" key="1">
    <citation type="submission" date="2025-02" db="EMBL/GenBank/DDBJ databases">
        <authorList>
            <consortium name="NCBI Genome Project"/>
        </authorList>
    </citation>
    <scope>NUCLEOTIDE SEQUENCE</scope>
</reference>
<sequence length="66" mass="7110">MKQCEGIELLIVPNLLLSPMASIMLTPSVHSTNVSRSYRTFSFGQPSGSVLSMTLKVCSHGCHSSI</sequence>
<dbReference type="RefSeq" id="XP_059599681.1">
    <property type="nucleotide sequence ID" value="XM_059748534.1"/>
</dbReference>
<dbReference type="VEuPathDB" id="FungiDB:An01g06090"/>
<organism evidence="1">
    <name type="scientific">Aspergillus niger</name>
    <dbReference type="NCBI Taxonomy" id="5061"/>
    <lineage>
        <taxon>Eukaryota</taxon>
        <taxon>Fungi</taxon>
        <taxon>Dikarya</taxon>
        <taxon>Ascomycota</taxon>
        <taxon>Pezizomycotina</taxon>
        <taxon>Eurotiomycetes</taxon>
        <taxon>Eurotiomycetidae</taxon>
        <taxon>Eurotiales</taxon>
        <taxon>Aspergillaceae</taxon>
        <taxon>Aspergillus</taxon>
        <taxon>Aspergillus subgen. Circumdati</taxon>
    </lineage>
</organism>
<evidence type="ECO:0000313" key="1">
    <source>
        <dbReference type="RefSeq" id="XP_059599681.1"/>
    </source>
</evidence>
<dbReference type="AlphaFoldDB" id="A0AAJ8BNI0"/>
<proteinExistence type="predicted"/>
<dbReference type="GeneID" id="84589968"/>
<accession>A0AAJ8BNI0</accession>
<reference evidence="1" key="2">
    <citation type="submission" date="2025-08" db="UniProtKB">
        <authorList>
            <consortium name="RefSeq"/>
        </authorList>
    </citation>
    <scope>IDENTIFICATION</scope>
</reference>
<dbReference type="KEGG" id="ang:An01g06090"/>